<dbReference type="EMBL" id="JADYXP020000014">
    <property type="protein sequence ID" value="KAL0110760.1"/>
    <property type="molecule type" value="Genomic_DNA"/>
</dbReference>
<sequence>MRVVVKKSTAPTADLAKSVELKWEKKFLSFAKEIKREMRRTVSIITQHAASANTATEARKSAFNANTQRMLQESARFSVKVSEKATGRKRKKLNLFFLPLLAEASARRLGHLPQPRGLLISPQSPIGL</sequence>
<name>A0AAW2F9A2_9HYME</name>
<reference evidence="1 2" key="1">
    <citation type="submission" date="2023-03" db="EMBL/GenBank/DDBJ databases">
        <title>High recombination rates correlate with genetic variation in Cardiocondyla obscurior ants.</title>
        <authorList>
            <person name="Errbii M."/>
        </authorList>
    </citation>
    <scope>NUCLEOTIDE SEQUENCE [LARGE SCALE GENOMIC DNA]</scope>
    <source>
        <strain evidence="1">Alpha-2009</strain>
        <tissue evidence="1">Whole body</tissue>
    </source>
</reference>
<dbReference type="Proteomes" id="UP001430953">
    <property type="component" value="Unassembled WGS sequence"/>
</dbReference>
<protein>
    <submittedName>
        <fullName evidence="1">Uncharacterized protein</fullName>
    </submittedName>
</protein>
<gene>
    <name evidence="1" type="ORF">PUN28_014013</name>
</gene>
<keyword evidence="2" id="KW-1185">Reference proteome</keyword>
<evidence type="ECO:0000313" key="1">
    <source>
        <dbReference type="EMBL" id="KAL0110760.1"/>
    </source>
</evidence>
<dbReference type="AlphaFoldDB" id="A0AAW2F9A2"/>
<accession>A0AAW2F9A2</accession>
<evidence type="ECO:0000313" key="2">
    <source>
        <dbReference type="Proteomes" id="UP001430953"/>
    </source>
</evidence>
<comment type="caution">
    <text evidence="1">The sequence shown here is derived from an EMBL/GenBank/DDBJ whole genome shotgun (WGS) entry which is preliminary data.</text>
</comment>
<organism evidence="1 2">
    <name type="scientific">Cardiocondyla obscurior</name>
    <dbReference type="NCBI Taxonomy" id="286306"/>
    <lineage>
        <taxon>Eukaryota</taxon>
        <taxon>Metazoa</taxon>
        <taxon>Ecdysozoa</taxon>
        <taxon>Arthropoda</taxon>
        <taxon>Hexapoda</taxon>
        <taxon>Insecta</taxon>
        <taxon>Pterygota</taxon>
        <taxon>Neoptera</taxon>
        <taxon>Endopterygota</taxon>
        <taxon>Hymenoptera</taxon>
        <taxon>Apocrita</taxon>
        <taxon>Aculeata</taxon>
        <taxon>Formicoidea</taxon>
        <taxon>Formicidae</taxon>
        <taxon>Myrmicinae</taxon>
        <taxon>Cardiocondyla</taxon>
    </lineage>
</organism>
<proteinExistence type="predicted"/>